<comment type="similarity">
    <text evidence="1">Belongs to the beta-lactamase family.</text>
</comment>
<protein>
    <submittedName>
        <fullName evidence="5">Beta-lactamase/transpeptidase-like protein</fullName>
    </submittedName>
</protein>
<feature type="chain" id="PRO_5025518007" evidence="2">
    <location>
        <begin position="20"/>
        <end position="484"/>
    </location>
</feature>
<dbReference type="Pfam" id="PF26335">
    <property type="entry name" value="ARB_00930_C"/>
    <property type="match status" value="1"/>
</dbReference>
<name>A0A6A6HGH2_VIRVR</name>
<dbReference type="PANTHER" id="PTHR22935">
    <property type="entry name" value="PENICILLIN-BINDING PROTEIN"/>
    <property type="match status" value="1"/>
</dbReference>
<dbReference type="InterPro" id="IPR058664">
    <property type="entry name" value="ARB_00930-like_C"/>
</dbReference>
<dbReference type="InterPro" id="IPR001466">
    <property type="entry name" value="Beta-lactam-related"/>
</dbReference>
<dbReference type="InterPro" id="IPR051478">
    <property type="entry name" value="Beta-lactamase-like_AB/R"/>
</dbReference>
<feature type="domain" description="Beta-lactamase-related" evidence="3">
    <location>
        <begin position="107"/>
        <end position="346"/>
    </location>
</feature>
<dbReference type="InterPro" id="IPR012338">
    <property type="entry name" value="Beta-lactam/transpept-like"/>
</dbReference>
<evidence type="ECO:0000313" key="5">
    <source>
        <dbReference type="EMBL" id="KAF2237137.1"/>
    </source>
</evidence>
<dbReference type="SUPFAM" id="SSF56601">
    <property type="entry name" value="beta-lactamase/transpeptidase-like"/>
    <property type="match status" value="1"/>
</dbReference>
<evidence type="ECO:0000259" key="3">
    <source>
        <dbReference type="Pfam" id="PF00144"/>
    </source>
</evidence>
<evidence type="ECO:0000256" key="2">
    <source>
        <dbReference type="SAM" id="SignalP"/>
    </source>
</evidence>
<proteinExistence type="inferred from homology"/>
<accession>A0A6A6HGH2</accession>
<dbReference type="OrthoDB" id="10250282at2759"/>
<feature type="domain" description="Beta-lactamase-like ARB-00930-like C-terminal" evidence="4">
    <location>
        <begin position="377"/>
        <end position="460"/>
    </location>
</feature>
<dbReference type="Pfam" id="PF00144">
    <property type="entry name" value="Beta-lactamase"/>
    <property type="match status" value="1"/>
</dbReference>
<evidence type="ECO:0000256" key="1">
    <source>
        <dbReference type="ARBA" id="ARBA00038473"/>
    </source>
</evidence>
<organism evidence="5 6">
    <name type="scientific">Viridothelium virens</name>
    <name type="common">Speckled blister lichen</name>
    <name type="synonym">Trypethelium virens</name>
    <dbReference type="NCBI Taxonomy" id="1048519"/>
    <lineage>
        <taxon>Eukaryota</taxon>
        <taxon>Fungi</taxon>
        <taxon>Dikarya</taxon>
        <taxon>Ascomycota</taxon>
        <taxon>Pezizomycotina</taxon>
        <taxon>Dothideomycetes</taxon>
        <taxon>Dothideomycetes incertae sedis</taxon>
        <taxon>Trypetheliales</taxon>
        <taxon>Trypetheliaceae</taxon>
        <taxon>Viridothelium</taxon>
    </lineage>
</organism>
<dbReference type="Proteomes" id="UP000800092">
    <property type="component" value="Unassembled WGS sequence"/>
</dbReference>
<dbReference type="PANTHER" id="PTHR22935:SF95">
    <property type="entry name" value="BETA-LACTAMASE-LIKE 1-RELATED"/>
    <property type="match status" value="1"/>
</dbReference>
<keyword evidence="2" id="KW-0732">Signal</keyword>
<evidence type="ECO:0000313" key="6">
    <source>
        <dbReference type="Proteomes" id="UP000800092"/>
    </source>
</evidence>
<reference evidence="5" key="1">
    <citation type="journal article" date="2020" name="Stud. Mycol.">
        <title>101 Dothideomycetes genomes: a test case for predicting lifestyles and emergence of pathogens.</title>
        <authorList>
            <person name="Haridas S."/>
            <person name="Albert R."/>
            <person name="Binder M."/>
            <person name="Bloem J."/>
            <person name="Labutti K."/>
            <person name="Salamov A."/>
            <person name="Andreopoulos B."/>
            <person name="Baker S."/>
            <person name="Barry K."/>
            <person name="Bills G."/>
            <person name="Bluhm B."/>
            <person name="Cannon C."/>
            <person name="Castanera R."/>
            <person name="Culley D."/>
            <person name="Daum C."/>
            <person name="Ezra D."/>
            <person name="Gonzalez J."/>
            <person name="Henrissat B."/>
            <person name="Kuo A."/>
            <person name="Liang C."/>
            <person name="Lipzen A."/>
            <person name="Lutzoni F."/>
            <person name="Magnuson J."/>
            <person name="Mondo S."/>
            <person name="Nolan M."/>
            <person name="Ohm R."/>
            <person name="Pangilinan J."/>
            <person name="Park H.-J."/>
            <person name="Ramirez L."/>
            <person name="Alfaro M."/>
            <person name="Sun H."/>
            <person name="Tritt A."/>
            <person name="Yoshinaga Y."/>
            <person name="Zwiers L.-H."/>
            <person name="Turgeon B."/>
            <person name="Goodwin S."/>
            <person name="Spatafora J."/>
            <person name="Crous P."/>
            <person name="Grigoriev I."/>
        </authorList>
    </citation>
    <scope>NUCLEOTIDE SEQUENCE</scope>
    <source>
        <strain evidence="5">Tuck. ex Michener</strain>
    </source>
</reference>
<evidence type="ECO:0000259" key="4">
    <source>
        <dbReference type="Pfam" id="PF26335"/>
    </source>
</evidence>
<gene>
    <name evidence="5" type="ORF">EV356DRAFT_530258</name>
</gene>
<feature type="signal peptide" evidence="2">
    <location>
        <begin position="1"/>
        <end position="19"/>
    </location>
</feature>
<dbReference type="EMBL" id="ML991781">
    <property type="protein sequence ID" value="KAF2237137.1"/>
    <property type="molecule type" value="Genomic_DNA"/>
</dbReference>
<keyword evidence="6" id="KW-1185">Reference proteome</keyword>
<dbReference type="AlphaFoldDB" id="A0A6A6HGH2"/>
<dbReference type="Gene3D" id="3.40.710.10">
    <property type="entry name" value="DD-peptidase/beta-lactamase superfamily"/>
    <property type="match status" value="1"/>
</dbReference>
<sequence length="484" mass="52369">MRVNLYALATVVFVGASIAADTSTKICPVLGPAFPAPVGLSSEKLFQAAVGSFEDALEKALETDLSTNGPGQFNTTTMSIGMFSTSEDGLLYQRHYTDPAVRNSSFGTQQVDSRSIYRLGSIGKLLTVYSFLISVGDQRFNDPIAKYIPELVRDSKTVKSQNGMTPDWNETTLGQLASHMSGLSHDYLLHGLITEPALFRSGCSPMYSNNGFELLGLALERITGSKVGDLFTEGIVRPLALHDTSYAVPKSTQNGVIPGNTTVSGWANDAGILGPAGAPAQTRRWMKPVTFTAGINMAVGAPWEIYRAQVGGRTVDLYTKDGGWGAYATLLVLVPDFKFGFSILTANLIGSNVGAKNVYFIAEMLGSSILPALENVARQQANATFAGHYTSIASGLNSSLTVLVDIQPALRVENWVSNGTKIFEEVIGLDSTSGDYIDFRIQPNNLYSGNEVGFTRAWQIYRPLRHQLFDMGRDGSDNLREHWS</sequence>